<sequence length="145" mass="15476">MTYPQEPAPQQPQVPEQPTGYVPPQQAHAEYGTTYGAPPPTGQYAYVPQQPPQAAPKTAMTVLFDFTFAEYSPRTLLSMTYILGLVALVVGFLVSVIAGFAGTPLAGVVALVAGAPMTAFLIFGLRMLLEFLASSTEVNQKKLRG</sequence>
<organism evidence="3 4">
    <name type="scientific">Actinorhabdospora filicis</name>
    <dbReference type="NCBI Taxonomy" id="1785913"/>
    <lineage>
        <taxon>Bacteria</taxon>
        <taxon>Bacillati</taxon>
        <taxon>Actinomycetota</taxon>
        <taxon>Actinomycetes</taxon>
        <taxon>Micromonosporales</taxon>
        <taxon>Micromonosporaceae</taxon>
        <taxon>Actinorhabdospora</taxon>
    </lineage>
</organism>
<keyword evidence="2" id="KW-0472">Membrane</keyword>
<dbReference type="AlphaFoldDB" id="A0A9W6SQZ8"/>
<feature type="region of interest" description="Disordered" evidence="1">
    <location>
        <begin position="1"/>
        <end position="51"/>
    </location>
</feature>
<comment type="caution">
    <text evidence="3">The sequence shown here is derived from an EMBL/GenBank/DDBJ whole genome shotgun (WGS) entry which is preliminary data.</text>
</comment>
<dbReference type="EMBL" id="BSTX01000004">
    <property type="protein sequence ID" value="GLZ80394.1"/>
    <property type="molecule type" value="Genomic_DNA"/>
</dbReference>
<dbReference type="RefSeq" id="WP_285665562.1">
    <property type="nucleotide sequence ID" value="NZ_BSTX01000004.1"/>
</dbReference>
<feature type="transmembrane region" description="Helical" evidence="2">
    <location>
        <begin position="81"/>
        <end position="102"/>
    </location>
</feature>
<keyword evidence="2" id="KW-1133">Transmembrane helix</keyword>
<feature type="compositionally biased region" description="Pro residues" evidence="1">
    <location>
        <begin position="1"/>
        <end position="12"/>
    </location>
</feature>
<gene>
    <name evidence="3" type="ORF">Afil01_52010</name>
</gene>
<keyword evidence="2" id="KW-0812">Transmembrane</keyword>
<evidence type="ECO:0000256" key="2">
    <source>
        <dbReference type="SAM" id="Phobius"/>
    </source>
</evidence>
<proteinExistence type="predicted"/>
<protein>
    <recommendedName>
        <fullName evidence="5">DUF4282 domain-containing protein</fullName>
    </recommendedName>
</protein>
<evidence type="ECO:0000313" key="4">
    <source>
        <dbReference type="Proteomes" id="UP001165079"/>
    </source>
</evidence>
<evidence type="ECO:0008006" key="5">
    <source>
        <dbReference type="Google" id="ProtNLM"/>
    </source>
</evidence>
<dbReference type="InterPro" id="IPR025557">
    <property type="entry name" value="DUF4282"/>
</dbReference>
<evidence type="ECO:0000313" key="3">
    <source>
        <dbReference type="EMBL" id="GLZ80394.1"/>
    </source>
</evidence>
<accession>A0A9W6SQZ8</accession>
<name>A0A9W6SQZ8_9ACTN</name>
<keyword evidence="4" id="KW-1185">Reference proteome</keyword>
<reference evidence="3" key="1">
    <citation type="submission" date="2023-03" db="EMBL/GenBank/DDBJ databases">
        <title>Actinorhabdospora filicis NBRC 111898.</title>
        <authorList>
            <person name="Ichikawa N."/>
            <person name="Sato H."/>
            <person name="Tonouchi N."/>
        </authorList>
    </citation>
    <scope>NUCLEOTIDE SEQUENCE</scope>
    <source>
        <strain evidence="3">NBRC 111898</strain>
    </source>
</reference>
<dbReference type="Proteomes" id="UP001165079">
    <property type="component" value="Unassembled WGS sequence"/>
</dbReference>
<dbReference type="Pfam" id="PF14110">
    <property type="entry name" value="DUF4282"/>
    <property type="match status" value="1"/>
</dbReference>
<evidence type="ECO:0000256" key="1">
    <source>
        <dbReference type="SAM" id="MobiDB-lite"/>
    </source>
</evidence>
<feature type="transmembrane region" description="Helical" evidence="2">
    <location>
        <begin position="108"/>
        <end position="129"/>
    </location>
</feature>